<dbReference type="CDD" id="cd02135">
    <property type="entry name" value="YdjA-like"/>
    <property type="match status" value="1"/>
</dbReference>
<feature type="binding site" evidence="8">
    <location>
        <position position="53"/>
    </location>
    <ligand>
        <name>FMN</name>
        <dbReference type="ChEBI" id="CHEBI:58210"/>
        <note>ligand shared between dimeric partners</note>
    </ligand>
</feature>
<dbReference type="InterPro" id="IPR052530">
    <property type="entry name" value="NAD(P)H_nitroreductase"/>
</dbReference>
<keyword evidence="6 7" id="KW-0520">NAD</keyword>
<dbReference type="EMBL" id="BKAG01000047">
    <property type="protein sequence ID" value="GEP45346.1"/>
    <property type="molecule type" value="Genomic_DNA"/>
</dbReference>
<dbReference type="InterPro" id="IPR026021">
    <property type="entry name" value="YdjA-like"/>
</dbReference>
<evidence type="ECO:0000313" key="10">
    <source>
        <dbReference type="EMBL" id="GEP45346.1"/>
    </source>
</evidence>
<dbReference type="EC" id="1.-.-.-" evidence="7"/>
<dbReference type="InterPro" id="IPR000415">
    <property type="entry name" value="Nitroreductase-like"/>
</dbReference>
<comment type="caution">
    <text evidence="10">The sequence shown here is derived from an EMBL/GenBank/DDBJ whole genome shotgun (WGS) entry which is preliminary data.</text>
</comment>
<dbReference type="GO" id="GO:0016491">
    <property type="term" value="F:oxidoreductase activity"/>
    <property type="evidence" value="ECO:0007669"/>
    <property type="project" value="UniProtKB-UniRule"/>
</dbReference>
<evidence type="ECO:0000259" key="9">
    <source>
        <dbReference type="Pfam" id="PF00881"/>
    </source>
</evidence>
<evidence type="ECO:0000256" key="5">
    <source>
        <dbReference type="ARBA" id="ARBA00023002"/>
    </source>
</evidence>
<keyword evidence="11" id="KW-1185">Reference proteome</keyword>
<dbReference type="Pfam" id="PF00881">
    <property type="entry name" value="Nitroreductase"/>
    <property type="match status" value="1"/>
</dbReference>
<organism evidence="10 11">
    <name type="scientific">Brevifollis gellanilyticus</name>
    <dbReference type="NCBI Taxonomy" id="748831"/>
    <lineage>
        <taxon>Bacteria</taxon>
        <taxon>Pseudomonadati</taxon>
        <taxon>Verrucomicrobiota</taxon>
        <taxon>Verrucomicrobiia</taxon>
        <taxon>Verrucomicrobiales</taxon>
        <taxon>Verrucomicrobiaceae</taxon>
    </lineage>
</organism>
<dbReference type="InterPro" id="IPR029479">
    <property type="entry name" value="Nitroreductase"/>
</dbReference>
<evidence type="ECO:0000256" key="3">
    <source>
        <dbReference type="ARBA" id="ARBA00022643"/>
    </source>
</evidence>
<evidence type="ECO:0000256" key="6">
    <source>
        <dbReference type="ARBA" id="ARBA00023027"/>
    </source>
</evidence>
<accession>A0A512MF64</accession>
<sequence length="202" mass="22824">MIPSPFMLPSHSQLSALLRHRRSIKPVDLDHSRDVDRSLLSQILEDATWAPSHGMTEPWKFHLFTAESRQQLAAQMQEAYRESTPPAEFREDKLRKMGENPLLAPVVIACVMERNGGTKIPEIEEIEAVACALQNLQLSATAAGLGCYWSSGLVLDAPGFRTWLGIRAEDRCVGLIYLGWPRPDLNWPRSVRKPVDTKMVWH</sequence>
<protein>
    <recommendedName>
        <fullName evidence="7">Putative NAD(P)H nitroreductase</fullName>
        <ecNumber evidence="7">1.-.-.-</ecNumber>
    </recommendedName>
</protein>
<feature type="binding site" description="in other chain" evidence="8">
    <location>
        <begin position="21"/>
        <end position="23"/>
    </location>
    <ligand>
        <name>FMN</name>
        <dbReference type="ChEBI" id="CHEBI:58210"/>
        <note>ligand shared between dimeric partners</note>
    </ligand>
</feature>
<reference evidence="10 11" key="1">
    <citation type="submission" date="2019-07" db="EMBL/GenBank/DDBJ databases">
        <title>Whole genome shotgun sequence of Brevifollis gellanilyticus NBRC 108608.</title>
        <authorList>
            <person name="Hosoyama A."/>
            <person name="Uohara A."/>
            <person name="Ohji S."/>
            <person name="Ichikawa N."/>
        </authorList>
    </citation>
    <scope>NUCLEOTIDE SEQUENCE [LARGE SCALE GENOMIC DNA]</scope>
    <source>
        <strain evidence="10 11">NBRC 108608</strain>
    </source>
</reference>
<evidence type="ECO:0000313" key="11">
    <source>
        <dbReference type="Proteomes" id="UP000321577"/>
    </source>
</evidence>
<dbReference type="Gene3D" id="3.40.109.10">
    <property type="entry name" value="NADH Oxidase"/>
    <property type="match status" value="1"/>
</dbReference>
<gene>
    <name evidence="10" type="ORF">BGE01nite_46370</name>
</gene>
<dbReference type="PANTHER" id="PTHR43821">
    <property type="entry name" value="NAD(P)H NITROREDUCTASE YDJA-RELATED"/>
    <property type="match status" value="1"/>
</dbReference>
<dbReference type="PANTHER" id="PTHR43821:SF1">
    <property type="entry name" value="NAD(P)H NITROREDUCTASE YDJA-RELATED"/>
    <property type="match status" value="1"/>
</dbReference>
<dbReference type="AlphaFoldDB" id="A0A512MF64"/>
<comment type="similarity">
    <text evidence="1 7">Belongs to the nitroreductase family.</text>
</comment>
<dbReference type="SUPFAM" id="SSF55469">
    <property type="entry name" value="FMN-dependent nitroreductase-like"/>
    <property type="match status" value="1"/>
</dbReference>
<feature type="binding site" description="in other chain" evidence="8">
    <location>
        <begin position="149"/>
        <end position="151"/>
    </location>
    <ligand>
        <name>FMN</name>
        <dbReference type="ChEBI" id="CHEBI:58210"/>
        <note>ligand shared between dimeric partners</note>
    </ligand>
</feature>
<evidence type="ECO:0000256" key="1">
    <source>
        <dbReference type="ARBA" id="ARBA00007118"/>
    </source>
</evidence>
<comment type="cofactor">
    <cofactor evidence="8">
        <name>FMN</name>
        <dbReference type="ChEBI" id="CHEBI:58210"/>
    </cofactor>
    <text evidence="8">Binds 1 FMN per subunit.</text>
</comment>
<proteinExistence type="inferred from homology"/>
<keyword evidence="4 7" id="KW-0521">NADP</keyword>
<dbReference type="Proteomes" id="UP000321577">
    <property type="component" value="Unassembled WGS sequence"/>
</dbReference>
<dbReference type="PIRSF" id="PIRSF000232">
    <property type="entry name" value="YdjA"/>
    <property type="match status" value="1"/>
</dbReference>
<evidence type="ECO:0000256" key="7">
    <source>
        <dbReference type="PIRNR" id="PIRNR000232"/>
    </source>
</evidence>
<name>A0A512MF64_9BACT</name>
<keyword evidence="2 7" id="KW-0285">Flavoprotein</keyword>
<evidence type="ECO:0000256" key="8">
    <source>
        <dbReference type="PIRSR" id="PIRSR000232-1"/>
    </source>
</evidence>
<evidence type="ECO:0000256" key="4">
    <source>
        <dbReference type="ARBA" id="ARBA00022857"/>
    </source>
</evidence>
<evidence type="ECO:0000256" key="2">
    <source>
        <dbReference type="ARBA" id="ARBA00022630"/>
    </source>
</evidence>
<feature type="domain" description="Nitroreductase" evidence="9">
    <location>
        <begin position="18"/>
        <end position="180"/>
    </location>
</feature>
<keyword evidence="5 7" id="KW-0560">Oxidoreductase</keyword>
<keyword evidence="3 7" id="KW-0288">FMN</keyword>